<dbReference type="EC" id="1.1.1.133" evidence="2"/>
<gene>
    <name evidence="2" type="primary">rmlD_1</name>
    <name evidence="2" type="ORF">BSF38_01519</name>
</gene>
<evidence type="ECO:0000259" key="1">
    <source>
        <dbReference type="Pfam" id="PF04321"/>
    </source>
</evidence>
<protein>
    <submittedName>
        <fullName evidence="2">dTDP-4-dehydrorhamnose reductase</fullName>
        <ecNumber evidence="2">1.1.1.133</ecNumber>
    </submittedName>
</protein>
<dbReference type="STRING" id="1387353.BSF38_01519"/>
<dbReference type="GO" id="GO:0008831">
    <property type="term" value="F:dTDP-4-dehydrorhamnose reductase activity"/>
    <property type="evidence" value="ECO:0007669"/>
    <property type="project" value="UniProtKB-EC"/>
</dbReference>
<dbReference type="AlphaFoldDB" id="A0A1U7CMB2"/>
<reference evidence="3" key="1">
    <citation type="submission" date="2016-12" db="EMBL/GenBank/DDBJ databases">
        <title>Comparative genomics of four Isosphaeraceae planctomycetes: a common pool of plasmids and glycoside hydrolase genes.</title>
        <authorList>
            <person name="Ivanova A."/>
        </authorList>
    </citation>
    <scope>NUCLEOTIDE SEQUENCE [LARGE SCALE GENOMIC DNA]</scope>
    <source>
        <strain evidence="3">PX4</strain>
    </source>
</reference>
<dbReference type="CDD" id="cd05254">
    <property type="entry name" value="dTDP_HR_like_SDR_e"/>
    <property type="match status" value="1"/>
</dbReference>
<evidence type="ECO:0000313" key="3">
    <source>
        <dbReference type="Proteomes" id="UP000186309"/>
    </source>
</evidence>
<dbReference type="PANTHER" id="PTHR43242:SF1">
    <property type="entry name" value="NAD(P)-BINDING ROSSMANN-FOLD SUPERFAMILY PROTEIN"/>
    <property type="match status" value="1"/>
</dbReference>
<dbReference type="InterPro" id="IPR036291">
    <property type="entry name" value="NAD(P)-bd_dom_sf"/>
</dbReference>
<keyword evidence="3" id="KW-1185">Reference proteome</keyword>
<dbReference type="KEGG" id="pbor:BSF38_01519"/>
<dbReference type="EMBL" id="CP019082">
    <property type="protein sequence ID" value="APW60057.1"/>
    <property type="molecule type" value="Genomic_DNA"/>
</dbReference>
<name>A0A1U7CMB2_9BACT</name>
<dbReference type="Proteomes" id="UP000186309">
    <property type="component" value="Chromosome"/>
</dbReference>
<dbReference type="Gene3D" id="3.40.50.720">
    <property type="entry name" value="NAD(P)-binding Rossmann-like Domain"/>
    <property type="match status" value="1"/>
</dbReference>
<feature type="domain" description="RmlD-like substrate binding" evidence="1">
    <location>
        <begin position="16"/>
        <end position="287"/>
    </location>
</feature>
<dbReference type="PANTHER" id="PTHR43242">
    <property type="entry name" value="NAD(P)-BINDING ROSSMANN-FOLD SUPERFAMILY PROTEIN"/>
    <property type="match status" value="1"/>
</dbReference>
<evidence type="ECO:0000313" key="2">
    <source>
        <dbReference type="EMBL" id="APW60057.1"/>
    </source>
</evidence>
<dbReference type="SUPFAM" id="SSF51735">
    <property type="entry name" value="NAD(P)-binding Rossmann-fold domains"/>
    <property type="match status" value="1"/>
</dbReference>
<proteinExistence type="predicted"/>
<sequence>MVFGKSAVRMWELAIMRIVVTGASGQIGAYLLEPLMRTGWDVVPWSGGARGDWGTTRLRPVDLADLGAVDRALVNADPAVILHVAAISAADQVSKDLDRARLVNVEATRHLADWCRDRGRRIVFTSTDMVFDGDRSWYTESDEPSPILAYGRTKHEAEAEVVRTPGGVAARLSLLYGPSRCGREGFFDRAVAALRAGRSQTFFHDEHRTPLDYRTAAEVLVALTDADFEGVVHVGGRDRLSRFAFMSRIARALGLDESLIAANSRAEAVFTEPRPADLSLDTTRLADLLPDLDRPLIEEAVWRMSSRN</sequence>
<dbReference type="Pfam" id="PF04321">
    <property type="entry name" value="RmlD_sub_bind"/>
    <property type="match status" value="1"/>
</dbReference>
<organism evidence="2 3">
    <name type="scientific">Paludisphaera borealis</name>
    <dbReference type="NCBI Taxonomy" id="1387353"/>
    <lineage>
        <taxon>Bacteria</taxon>
        <taxon>Pseudomonadati</taxon>
        <taxon>Planctomycetota</taxon>
        <taxon>Planctomycetia</taxon>
        <taxon>Isosphaerales</taxon>
        <taxon>Isosphaeraceae</taxon>
        <taxon>Paludisphaera</taxon>
    </lineage>
</organism>
<dbReference type="InterPro" id="IPR029903">
    <property type="entry name" value="RmlD-like-bd"/>
</dbReference>
<accession>A0A1U7CMB2</accession>
<keyword evidence="2" id="KW-0560">Oxidoreductase</keyword>